<organism evidence="5 6">
    <name type="scientific">Symbiodinium necroappetens</name>
    <dbReference type="NCBI Taxonomy" id="1628268"/>
    <lineage>
        <taxon>Eukaryota</taxon>
        <taxon>Sar</taxon>
        <taxon>Alveolata</taxon>
        <taxon>Dinophyceae</taxon>
        <taxon>Suessiales</taxon>
        <taxon>Symbiodiniaceae</taxon>
        <taxon>Symbiodinium</taxon>
    </lineage>
</organism>
<name>A0A812KNA6_9DINO</name>
<evidence type="ECO:0000256" key="2">
    <source>
        <dbReference type="ARBA" id="ARBA00022737"/>
    </source>
</evidence>
<evidence type="ECO:0000256" key="1">
    <source>
        <dbReference type="ARBA" id="ARBA00022441"/>
    </source>
</evidence>
<reference evidence="5" key="1">
    <citation type="submission" date="2021-02" db="EMBL/GenBank/DDBJ databases">
        <authorList>
            <person name="Dougan E. K."/>
            <person name="Rhodes N."/>
            <person name="Thang M."/>
            <person name="Chan C."/>
        </authorList>
    </citation>
    <scope>NUCLEOTIDE SEQUENCE</scope>
</reference>
<dbReference type="PANTHER" id="PTHR45632">
    <property type="entry name" value="LD33804P"/>
    <property type="match status" value="1"/>
</dbReference>
<evidence type="ECO:0000313" key="5">
    <source>
        <dbReference type="EMBL" id="CAE7230485.1"/>
    </source>
</evidence>
<dbReference type="SUPFAM" id="SSF50965">
    <property type="entry name" value="Galactose oxidase, central domain"/>
    <property type="match status" value="1"/>
</dbReference>
<dbReference type="Proteomes" id="UP000601435">
    <property type="component" value="Unassembled WGS sequence"/>
</dbReference>
<dbReference type="Pfam" id="PF24681">
    <property type="entry name" value="Kelch_KLHDC2_KLHL20_DRC7"/>
    <property type="match status" value="1"/>
</dbReference>
<feature type="chain" id="PRO_5032331358" evidence="4">
    <location>
        <begin position="21"/>
        <end position="700"/>
    </location>
</feature>
<comment type="caution">
    <text evidence="5">The sequence shown here is derived from an EMBL/GenBank/DDBJ whole genome shotgun (WGS) entry which is preliminary data.</text>
</comment>
<evidence type="ECO:0000256" key="3">
    <source>
        <dbReference type="SAM" id="Coils"/>
    </source>
</evidence>
<keyword evidence="6" id="KW-1185">Reference proteome</keyword>
<dbReference type="AlphaFoldDB" id="A0A812KNA6"/>
<dbReference type="OrthoDB" id="440511at2759"/>
<keyword evidence="2" id="KW-0677">Repeat</keyword>
<gene>
    <name evidence="5" type="primary">KLHL18</name>
    <name evidence="5" type="ORF">SNEC2469_LOCUS3527</name>
</gene>
<proteinExistence type="predicted"/>
<evidence type="ECO:0000256" key="4">
    <source>
        <dbReference type="SAM" id="SignalP"/>
    </source>
</evidence>
<sequence>MKLARVLVPVAASLVFQLDAVVLEGKNKESLPDPNEVSLPSVPNVVDAGKAGFPELPAVSTMLSDAAQTLTGISTQAQRLQTQMMQVQQENAARMQRQKAVFDRKLKEQEQKNLEVVKENALIAKNIMDTKKVNEDLLHHAQSMQKGNALRHSELKMLQDQLAAAQKFLTESVEQTDDTKATDLDVLAEDRSDLRRRFAKGPVLAGAFFDLQYGNRSVDLLPEQQRAGEFDHYAGQWHQGGDLGQNVTREVEEWCGRSWRAGVKESAHSELYFQVVDSKHDTFVALQPFLDRRHNSWAERDFRPSVHNTAVCCRTGGSTTHAGEVLQQLYPCKIVVANDILEERSWIVELWDPASHSWLMTLPVPLAVTATAWSASDECAFLLGYTSDDEQPEESSHASRSSLHDLKRKCHSRAVVVSCIVARLVVFAALQDLCMAAQALRFNAYGTNKFQEVLPAPSVWRTRPAMALVDGNVYVCGGLLACGSATDAFESFSFPAGVWKSQAPLPSGPRKFATAVVAENLLVLLCGQDEDSEVQADCWDTKAQLWRRLPAMDPGRVGAAVVLVGGRIMVCGGISDGCYLASVALLNLGQGLTEASGGVPVWQTLPSMHGPRADCAVAVSGGCVYVCGGEEGAGPALASVERLDCKRMVAWESLPAMAVVRAGAAAVVAAGHLLVFGGYSHEPLRHNLHGIYAHFETTYF</sequence>
<feature type="signal peptide" evidence="4">
    <location>
        <begin position="1"/>
        <end position="20"/>
    </location>
</feature>
<dbReference type="InterPro" id="IPR015915">
    <property type="entry name" value="Kelch-typ_b-propeller"/>
</dbReference>
<keyword evidence="4" id="KW-0732">Signal</keyword>
<keyword evidence="1" id="KW-0880">Kelch repeat</keyword>
<feature type="coiled-coil region" evidence="3">
    <location>
        <begin position="70"/>
        <end position="112"/>
    </location>
</feature>
<keyword evidence="3" id="KW-0175">Coiled coil</keyword>
<dbReference type="EMBL" id="CAJNJA010007908">
    <property type="protein sequence ID" value="CAE7230485.1"/>
    <property type="molecule type" value="Genomic_DNA"/>
</dbReference>
<protein>
    <submittedName>
        <fullName evidence="5">KLHL18 protein</fullName>
    </submittedName>
</protein>
<evidence type="ECO:0000313" key="6">
    <source>
        <dbReference type="Proteomes" id="UP000601435"/>
    </source>
</evidence>
<accession>A0A812KNA6</accession>
<dbReference type="SMART" id="SM00612">
    <property type="entry name" value="Kelch"/>
    <property type="match status" value="4"/>
</dbReference>
<dbReference type="Gene3D" id="2.120.10.80">
    <property type="entry name" value="Kelch-type beta propeller"/>
    <property type="match status" value="2"/>
</dbReference>
<dbReference type="InterPro" id="IPR011043">
    <property type="entry name" value="Gal_Oxase/kelch_b-propeller"/>
</dbReference>
<dbReference type="InterPro" id="IPR006652">
    <property type="entry name" value="Kelch_1"/>
</dbReference>
<dbReference type="PANTHER" id="PTHR45632:SF3">
    <property type="entry name" value="KELCH-LIKE PROTEIN 32"/>
    <property type="match status" value="1"/>
</dbReference>